<keyword evidence="3" id="KW-1185">Reference proteome</keyword>
<sequence>MAKLLIQNFDAVHFEPLIPITLNNLLMMNAQFILSEVPKLSDKGLNMYIRLWLKNRSSKLEYLKLDFYRLLHVPNENQQIRILNENLIFKGVDYIERSRNSRRLFEFSFDFDPSSYSQWKVINGGFDIKRQDGTMCTVLINSNYSSFEMFVWP</sequence>
<evidence type="ECO:0000313" key="2">
    <source>
        <dbReference type="EMBL" id="EGT45823.1"/>
    </source>
</evidence>
<protein>
    <recommendedName>
        <fullName evidence="1">Sdz-33 F-box domain-containing protein</fullName>
    </recommendedName>
</protein>
<dbReference type="EMBL" id="GL379789">
    <property type="protein sequence ID" value="EGT45823.1"/>
    <property type="molecule type" value="Genomic_DNA"/>
</dbReference>
<dbReference type="AlphaFoldDB" id="G0MBV9"/>
<feature type="domain" description="Sdz-33 F-box" evidence="1">
    <location>
        <begin position="3"/>
        <end position="65"/>
    </location>
</feature>
<dbReference type="InterPro" id="IPR053222">
    <property type="entry name" value="Zygotic_Embryogenesis-Asso"/>
</dbReference>
<dbReference type="Proteomes" id="UP000008068">
    <property type="component" value="Unassembled WGS sequence"/>
</dbReference>
<gene>
    <name evidence="2" type="ORF">CAEBREN_19004</name>
</gene>
<accession>G0MBV9</accession>
<dbReference type="PANTHER" id="PTHR22899">
    <property type="entry name" value="CYCLIN-RELATED F-BOX FAMILY"/>
    <property type="match status" value="1"/>
</dbReference>
<dbReference type="InterPro" id="IPR012885">
    <property type="entry name" value="F-box_Sdz-33"/>
</dbReference>
<dbReference type="Pfam" id="PF07735">
    <property type="entry name" value="FBA_2"/>
    <property type="match status" value="1"/>
</dbReference>
<reference evidence="3" key="1">
    <citation type="submission" date="2011-07" db="EMBL/GenBank/DDBJ databases">
        <authorList>
            <consortium name="Caenorhabditis brenneri Sequencing and Analysis Consortium"/>
            <person name="Wilson R.K."/>
        </authorList>
    </citation>
    <scope>NUCLEOTIDE SEQUENCE [LARGE SCALE GENOMIC DNA]</scope>
    <source>
        <strain evidence="3">PB2801</strain>
    </source>
</reference>
<dbReference type="PANTHER" id="PTHR22899:SF0">
    <property type="entry name" value="F-BOX ASSOCIATED DOMAIN-CONTAINING PROTEIN-RELATED"/>
    <property type="match status" value="1"/>
</dbReference>
<organism evidence="3">
    <name type="scientific">Caenorhabditis brenneri</name>
    <name type="common">Nematode worm</name>
    <dbReference type="NCBI Taxonomy" id="135651"/>
    <lineage>
        <taxon>Eukaryota</taxon>
        <taxon>Metazoa</taxon>
        <taxon>Ecdysozoa</taxon>
        <taxon>Nematoda</taxon>
        <taxon>Chromadorea</taxon>
        <taxon>Rhabditida</taxon>
        <taxon>Rhabditina</taxon>
        <taxon>Rhabditomorpha</taxon>
        <taxon>Rhabditoidea</taxon>
        <taxon>Rhabditidae</taxon>
        <taxon>Peloderinae</taxon>
        <taxon>Caenorhabditis</taxon>
    </lineage>
</organism>
<evidence type="ECO:0000313" key="3">
    <source>
        <dbReference type="Proteomes" id="UP000008068"/>
    </source>
</evidence>
<name>G0MBV9_CAEBE</name>
<dbReference type="HOGENOM" id="CLU_1714895_0_0_1"/>
<evidence type="ECO:0000259" key="1">
    <source>
        <dbReference type="Pfam" id="PF07735"/>
    </source>
</evidence>
<dbReference type="OrthoDB" id="5832245at2759"/>
<proteinExistence type="predicted"/>
<dbReference type="InParanoid" id="G0MBV9"/>